<dbReference type="PANTHER" id="PTHR44936:SF9">
    <property type="entry name" value="SENSOR PROTEIN CREC"/>
    <property type="match status" value="1"/>
</dbReference>
<comment type="caution">
    <text evidence="8">The sequence shown here is derived from an EMBL/GenBank/DDBJ whole genome shotgun (WGS) entry which is preliminary data.</text>
</comment>
<dbReference type="InterPro" id="IPR036890">
    <property type="entry name" value="HATPase_C_sf"/>
</dbReference>
<accession>A0ABV3XL10</accession>
<evidence type="ECO:0000259" key="7">
    <source>
        <dbReference type="PROSITE" id="PS50109"/>
    </source>
</evidence>
<evidence type="ECO:0000256" key="6">
    <source>
        <dbReference type="ARBA" id="ARBA00023012"/>
    </source>
</evidence>
<evidence type="ECO:0000313" key="8">
    <source>
        <dbReference type="EMBL" id="MEX5721290.1"/>
    </source>
</evidence>
<dbReference type="EMBL" id="JBFNXQ010000117">
    <property type="protein sequence ID" value="MEX5721290.1"/>
    <property type="molecule type" value="Genomic_DNA"/>
</dbReference>
<evidence type="ECO:0000256" key="5">
    <source>
        <dbReference type="ARBA" id="ARBA00022777"/>
    </source>
</evidence>
<evidence type="ECO:0000256" key="4">
    <source>
        <dbReference type="ARBA" id="ARBA00022679"/>
    </source>
</evidence>
<keyword evidence="5 8" id="KW-0418">Kinase</keyword>
<evidence type="ECO:0000256" key="2">
    <source>
        <dbReference type="ARBA" id="ARBA00012438"/>
    </source>
</evidence>
<dbReference type="Proteomes" id="UP001560045">
    <property type="component" value="Unassembled WGS sequence"/>
</dbReference>
<dbReference type="SUPFAM" id="SSF55874">
    <property type="entry name" value="ATPase domain of HSP90 chaperone/DNA topoisomerase II/histidine kinase"/>
    <property type="match status" value="1"/>
</dbReference>
<evidence type="ECO:0000313" key="9">
    <source>
        <dbReference type="Proteomes" id="UP001560045"/>
    </source>
</evidence>
<sequence>MTLAPDTPVADRPGGLLTDLARVLRTHLARGARGRRPEQEPLPTPESALLRAMCHDMRSPLASLEAVLRRLDRSSPDPAAVRGELLDLARAQTAHLSSMLRTADASGGAVRRGPSRRLLGDVLHASAAAAGLPADRLTVAVQDCASDVTVGDARVQRILTNLLENAHRHGDGAPVLLTVTCRGGLVRLALTQDVARPERVVQYLRGDTPPVDLTGLGLWSVQRHARDLGGRVSWALSDAGLTLTVALPDR</sequence>
<protein>
    <recommendedName>
        <fullName evidence="2">histidine kinase</fullName>
        <ecNumber evidence="2">2.7.13.3</ecNumber>
    </recommendedName>
</protein>
<keyword evidence="9" id="KW-1185">Reference proteome</keyword>
<dbReference type="InterPro" id="IPR050980">
    <property type="entry name" value="2C_sensor_his_kinase"/>
</dbReference>
<dbReference type="EC" id="2.7.13.3" evidence="2"/>
<comment type="catalytic activity">
    <reaction evidence="1">
        <text>ATP + protein L-histidine = ADP + protein N-phospho-L-histidine.</text>
        <dbReference type="EC" id="2.7.13.3"/>
    </reaction>
</comment>
<proteinExistence type="predicted"/>
<feature type="domain" description="Histidine kinase" evidence="7">
    <location>
        <begin position="52"/>
        <end position="250"/>
    </location>
</feature>
<name>A0ABV3XL10_9ACTN</name>
<gene>
    <name evidence="8" type="ORF">ABQ292_23330</name>
</gene>
<evidence type="ECO:0000256" key="3">
    <source>
        <dbReference type="ARBA" id="ARBA00022553"/>
    </source>
</evidence>
<keyword evidence="4" id="KW-0808">Transferase</keyword>
<dbReference type="PANTHER" id="PTHR44936">
    <property type="entry name" value="SENSOR PROTEIN CREC"/>
    <property type="match status" value="1"/>
</dbReference>
<dbReference type="InterPro" id="IPR003661">
    <property type="entry name" value="HisK_dim/P_dom"/>
</dbReference>
<dbReference type="RefSeq" id="WP_369210097.1">
    <property type="nucleotide sequence ID" value="NZ_JBFNXQ010000117.1"/>
</dbReference>
<keyword evidence="3" id="KW-0597">Phosphoprotein</keyword>
<dbReference type="GO" id="GO:0016301">
    <property type="term" value="F:kinase activity"/>
    <property type="evidence" value="ECO:0007669"/>
    <property type="project" value="UniProtKB-KW"/>
</dbReference>
<reference evidence="8 9" key="1">
    <citation type="submission" date="2024-06" db="EMBL/GenBank/DDBJ databases">
        <title>Draft genome sequence of Geodermatophilus badlandi, a novel member of the Geodermatophilaceae isolated from badland sedimentary rocks in the Red desert, Wyoming, USA.</title>
        <authorList>
            <person name="Ben Tekaya S."/>
            <person name="Nouioui I."/>
            <person name="Flores G.M."/>
            <person name="Shaal M.N."/>
            <person name="Bredoire F."/>
            <person name="Basile F."/>
            <person name="Van Diepen L."/>
            <person name="Ward N.L."/>
        </authorList>
    </citation>
    <scope>NUCLEOTIDE SEQUENCE [LARGE SCALE GENOMIC DNA]</scope>
    <source>
        <strain evidence="8 9">WL48A</strain>
    </source>
</reference>
<evidence type="ECO:0000256" key="1">
    <source>
        <dbReference type="ARBA" id="ARBA00000085"/>
    </source>
</evidence>
<dbReference type="Gene3D" id="3.30.565.10">
    <property type="entry name" value="Histidine kinase-like ATPase, C-terminal domain"/>
    <property type="match status" value="1"/>
</dbReference>
<dbReference type="InterPro" id="IPR005467">
    <property type="entry name" value="His_kinase_dom"/>
</dbReference>
<keyword evidence="6" id="KW-0902">Two-component regulatory system</keyword>
<dbReference type="PROSITE" id="PS50109">
    <property type="entry name" value="HIS_KIN"/>
    <property type="match status" value="1"/>
</dbReference>
<dbReference type="CDD" id="cd00082">
    <property type="entry name" value="HisKA"/>
    <property type="match status" value="1"/>
</dbReference>
<organism evidence="8 9">
    <name type="scientific">Geodermatophilus maliterrae</name>
    <dbReference type="NCBI Taxonomy" id="3162531"/>
    <lineage>
        <taxon>Bacteria</taxon>
        <taxon>Bacillati</taxon>
        <taxon>Actinomycetota</taxon>
        <taxon>Actinomycetes</taxon>
        <taxon>Geodermatophilales</taxon>
        <taxon>Geodermatophilaceae</taxon>
        <taxon>Geodermatophilus</taxon>
    </lineage>
</organism>